<dbReference type="Proteomes" id="UP001328107">
    <property type="component" value="Unassembled WGS sequence"/>
</dbReference>
<keyword evidence="1" id="KW-1133">Transmembrane helix</keyword>
<evidence type="ECO:0000313" key="3">
    <source>
        <dbReference type="Proteomes" id="UP001328107"/>
    </source>
</evidence>
<keyword evidence="3" id="KW-1185">Reference proteome</keyword>
<evidence type="ECO:0000256" key="1">
    <source>
        <dbReference type="SAM" id="Phobius"/>
    </source>
</evidence>
<feature type="transmembrane region" description="Helical" evidence="1">
    <location>
        <begin position="96"/>
        <end position="115"/>
    </location>
</feature>
<evidence type="ECO:0000313" key="2">
    <source>
        <dbReference type="EMBL" id="GMR36119.1"/>
    </source>
</evidence>
<protein>
    <submittedName>
        <fullName evidence="2">Uncharacterized protein</fullName>
    </submittedName>
</protein>
<proteinExistence type="predicted"/>
<feature type="non-terminal residue" evidence="2">
    <location>
        <position position="117"/>
    </location>
</feature>
<name>A0AAN4ZAI5_9BILA</name>
<dbReference type="EMBL" id="BTRK01000002">
    <property type="protein sequence ID" value="GMR36119.1"/>
    <property type="molecule type" value="Genomic_DNA"/>
</dbReference>
<sequence>VSNVAYLLGLEEGGALLGGEELLSDVVAVALLLLDLHLQLADLLLVSLEVLLGIGVGLVGVVEGDLELVDVSLELLLDAEKLGLSLGLGLERRLHAVHGALVVLAGVLEFLLLLLDA</sequence>
<keyword evidence="1" id="KW-0472">Membrane</keyword>
<comment type="caution">
    <text evidence="2">The sequence shown here is derived from an EMBL/GenBank/DDBJ whole genome shotgun (WGS) entry which is preliminary data.</text>
</comment>
<dbReference type="AlphaFoldDB" id="A0AAN4ZAI5"/>
<keyword evidence="1" id="KW-0812">Transmembrane</keyword>
<reference evidence="3" key="1">
    <citation type="submission" date="2022-10" db="EMBL/GenBank/DDBJ databases">
        <title>Genome assembly of Pristionchus species.</title>
        <authorList>
            <person name="Yoshida K."/>
            <person name="Sommer R.J."/>
        </authorList>
    </citation>
    <scope>NUCLEOTIDE SEQUENCE [LARGE SCALE GENOMIC DNA]</scope>
    <source>
        <strain evidence="3">RS5460</strain>
    </source>
</reference>
<gene>
    <name evidence="2" type="ORF">PMAYCL1PPCAC_06314</name>
</gene>
<accession>A0AAN4ZAI5</accession>
<feature type="non-terminal residue" evidence="2">
    <location>
        <position position="1"/>
    </location>
</feature>
<organism evidence="2 3">
    <name type="scientific">Pristionchus mayeri</name>
    <dbReference type="NCBI Taxonomy" id="1317129"/>
    <lineage>
        <taxon>Eukaryota</taxon>
        <taxon>Metazoa</taxon>
        <taxon>Ecdysozoa</taxon>
        <taxon>Nematoda</taxon>
        <taxon>Chromadorea</taxon>
        <taxon>Rhabditida</taxon>
        <taxon>Rhabditina</taxon>
        <taxon>Diplogasteromorpha</taxon>
        <taxon>Diplogasteroidea</taxon>
        <taxon>Neodiplogasteridae</taxon>
        <taxon>Pristionchus</taxon>
    </lineage>
</organism>